<gene>
    <name evidence="1" type="ORF">K503DRAFT_857019</name>
</gene>
<protein>
    <submittedName>
        <fullName evidence="1">Uncharacterized protein</fullName>
    </submittedName>
</protein>
<dbReference type="InParanoid" id="A0A1B7MZD1"/>
<accession>A0A1B7MZD1</accession>
<organism evidence="1 2">
    <name type="scientific">Rhizopogon vinicolor AM-OR11-026</name>
    <dbReference type="NCBI Taxonomy" id="1314800"/>
    <lineage>
        <taxon>Eukaryota</taxon>
        <taxon>Fungi</taxon>
        <taxon>Dikarya</taxon>
        <taxon>Basidiomycota</taxon>
        <taxon>Agaricomycotina</taxon>
        <taxon>Agaricomycetes</taxon>
        <taxon>Agaricomycetidae</taxon>
        <taxon>Boletales</taxon>
        <taxon>Suillineae</taxon>
        <taxon>Rhizopogonaceae</taxon>
        <taxon>Rhizopogon</taxon>
    </lineage>
</organism>
<dbReference type="OrthoDB" id="2664666at2759"/>
<dbReference type="Proteomes" id="UP000092154">
    <property type="component" value="Unassembled WGS sequence"/>
</dbReference>
<proteinExistence type="predicted"/>
<name>A0A1B7MZD1_9AGAM</name>
<evidence type="ECO:0000313" key="2">
    <source>
        <dbReference type="Proteomes" id="UP000092154"/>
    </source>
</evidence>
<dbReference type="EMBL" id="KV448320">
    <property type="protein sequence ID" value="OAX37978.1"/>
    <property type="molecule type" value="Genomic_DNA"/>
</dbReference>
<reference evidence="1 2" key="1">
    <citation type="submission" date="2016-06" db="EMBL/GenBank/DDBJ databases">
        <title>Comparative genomics of the ectomycorrhizal sister species Rhizopogon vinicolor and Rhizopogon vesiculosus (Basidiomycota: Boletales) reveals a divergence of the mating type B locus.</title>
        <authorList>
            <consortium name="DOE Joint Genome Institute"/>
            <person name="Mujic A.B."/>
            <person name="Kuo A."/>
            <person name="Tritt A."/>
            <person name="Lipzen A."/>
            <person name="Chen C."/>
            <person name="Johnson J."/>
            <person name="Sharma A."/>
            <person name="Barry K."/>
            <person name="Grigoriev I.V."/>
            <person name="Spatafora J.W."/>
        </authorList>
    </citation>
    <scope>NUCLEOTIDE SEQUENCE [LARGE SCALE GENOMIC DNA]</scope>
    <source>
        <strain evidence="1 2">AM-OR11-026</strain>
    </source>
</reference>
<sequence>MTTYLREEGGYIKAEKEESPHSPGDMTFMTGGGVTTLYPDFTLHDRNVSAETTGDTCARENFDVKRVFKECGVEWKLRKGHVNPQFERDVNKRDRDFWFPSSVVPADEVDVAIQEENIARHQPSFETFHSGVLYATSGRTPVLVQRRVISRPIPKHAAHLPDIEIPEGGQKDNSPVMDAETDNWLIPIKHRANQDLKTWVIHHLFRVQTLQCTRKMTKQDGLRKDQSKSLDGFNNSLQQTLALKVLAKQRTRCSTDTYSIYWMKPDRPRAAAQLCMSAAIPASKNGIPLHRPVEQKL</sequence>
<keyword evidence="2" id="KW-1185">Reference proteome</keyword>
<dbReference type="AlphaFoldDB" id="A0A1B7MZD1"/>
<evidence type="ECO:0000313" key="1">
    <source>
        <dbReference type="EMBL" id="OAX37978.1"/>
    </source>
</evidence>